<gene>
    <name evidence="2" type="ORF">KIN20_009108</name>
</gene>
<evidence type="ECO:0000256" key="1">
    <source>
        <dbReference type="SAM" id="MobiDB-lite"/>
    </source>
</evidence>
<dbReference type="AlphaFoldDB" id="A0AAD5QN51"/>
<sequence length="88" mass="9717">MRTLVRNRKEAIIERNLSTPDGGAEDGGLIDGPDGAQQANLNTAPVTGEWTTNVRHPLCCHLMKARQVSKTASVLDCREPADFYKMFM</sequence>
<protein>
    <submittedName>
        <fullName evidence="2">Uncharacterized protein</fullName>
    </submittedName>
</protein>
<organism evidence="2 3">
    <name type="scientific">Parelaphostrongylus tenuis</name>
    <name type="common">Meningeal worm</name>
    <dbReference type="NCBI Taxonomy" id="148309"/>
    <lineage>
        <taxon>Eukaryota</taxon>
        <taxon>Metazoa</taxon>
        <taxon>Ecdysozoa</taxon>
        <taxon>Nematoda</taxon>
        <taxon>Chromadorea</taxon>
        <taxon>Rhabditida</taxon>
        <taxon>Rhabditina</taxon>
        <taxon>Rhabditomorpha</taxon>
        <taxon>Strongyloidea</taxon>
        <taxon>Metastrongylidae</taxon>
        <taxon>Parelaphostrongylus</taxon>
    </lineage>
</organism>
<reference evidence="2" key="1">
    <citation type="submission" date="2021-06" db="EMBL/GenBank/DDBJ databases">
        <title>Parelaphostrongylus tenuis whole genome reference sequence.</title>
        <authorList>
            <person name="Garwood T.J."/>
            <person name="Larsen P.A."/>
            <person name="Fountain-Jones N.M."/>
            <person name="Garbe J.R."/>
            <person name="Macchietto M.G."/>
            <person name="Kania S.A."/>
            <person name="Gerhold R.W."/>
            <person name="Richards J.E."/>
            <person name="Wolf T.M."/>
        </authorList>
    </citation>
    <scope>NUCLEOTIDE SEQUENCE</scope>
    <source>
        <strain evidence="2">MNPRO001-30</strain>
        <tissue evidence="2">Meninges</tissue>
    </source>
</reference>
<keyword evidence="3" id="KW-1185">Reference proteome</keyword>
<evidence type="ECO:0000313" key="3">
    <source>
        <dbReference type="Proteomes" id="UP001196413"/>
    </source>
</evidence>
<proteinExistence type="predicted"/>
<accession>A0AAD5QN51</accession>
<evidence type="ECO:0000313" key="2">
    <source>
        <dbReference type="EMBL" id="KAJ1352706.1"/>
    </source>
</evidence>
<feature type="region of interest" description="Disordered" evidence="1">
    <location>
        <begin position="13"/>
        <end position="41"/>
    </location>
</feature>
<dbReference type="EMBL" id="JAHQIW010001525">
    <property type="protein sequence ID" value="KAJ1352706.1"/>
    <property type="molecule type" value="Genomic_DNA"/>
</dbReference>
<comment type="caution">
    <text evidence="2">The sequence shown here is derived from an EMBL/GenBank/DDBJ whole genome shotgun (WGS) entry which is preliminary data.</text>
</comment>
<dbReference type="Proteomes" id="UP001196413">
    <property type="component" value="Unassembled WGS sequence"/>
</dbReference>
<name>A0AAD5QN51_PARTN</name>